<dbReference type="Gene3D" id="3.30.497.10">
    <property type="entry name" value="Antithrombin, subunit I, domain 2"/>
    <property type="match status" value="1"/>
</dbReference>
<dbReference type="PROSITE" id="PS00284">
    <property type="entry name" value="SERPIN"/>
    <property type="match status" value="1"/>
</dbReference>
<dbReference type="InterPro" id="IPR042185">
    <property type="entry name" value="Serpin_sf_2"/>
</dbReference>
<protein>
    <recommendedName>
        <fullName evidence="4">Serpin domain-containing protein</fullName>
    </recommendedName>
</protein>
<evidence type="ECO:0000256" key="2">
    <source>
        <dbReference type="ARBA" id="ARBA00022900"/>
    </source>
</evidence>
<keyword evidence="2" id="KW-0722">Serine protease inhibitor</keyword>
<dbReference type="Proteomes" id="UP000837857">
    <property type="component" value="Chromosome 21"/>
</dbReference>
<evidence type="ECO:0000256" key="1">
    <source>
        <dbReference type="ARBA" id="ARBA00022690"/>
    </source>
</evidence>
<dbReference type="CDD" id="cd19578">
    <property type="entry name" value="serpinK_insect_SRPN2-like"/>
    <property type="match status" value="1"/>
</dbReference>
<accession>A0ABN8IGF3</accession>
<dbReference type="InterPro" id="IPR023796">
    <property type="entry name" value="Serpin_dom"/>
</dbReference>
<keyword evidence="6" id="KW-1185">Reference proteome</keyword>
<keyword evidence="1" id="KW-0646">Protease inhibitor</keyword>
<dbReference type="SUPFAM" id="SSF56574">
    <property type="entry name" value="Serpins"/>
    <property type="match status" value="1"/>
</dbReference>
<sequence length="496" mass="54989">MTPEDLFMIGEHHCCLEGRDGAHGRVGSPVSEGSVHTGFSSLSVRKMSLVLYLALFLGLSTQLVKGETHLTTDIIREVFGDGTIQKVEGQVAAITPANATFVDTDYSEPMDNYYPASADYDRFDWTLTKRVAASSEENFLLSPLGLKLALAILTEAATGATQSELSSVLGFDLDKALVRKKFAGILDSLQTKSSKYILNLGSRIYIGDNGQPRQRFAAIAQNYYKTELLNIDFDKPVDAANSINAWVSNITQGRIPSLVNSGDVSGVAVLILTTLYFKGTWLHQFAPNATHPSAFYVTSKATKDVQFMNVRNKFYYAESARFDAKILRMPYLGDKFAMYLVVPNTLTGLSRVYNNLSELRAELHRLQRHLVDVSLPKFNFDYTSVLDGVLKELGIRQAFEDTASFPGISRGHQLPHRLKVSKVLQQNGIVVNELGSTVYSATEISLENKFGEEDSFYEVVANKPFLFFIQDEATRQLLFTGRVSDPSLVDGAFKMQ</sequence>
<feature type="non-terminal residue" evidence="5">
    <location>
        <position position="1"/>
    </location>
</feature>
<organism evidence="5 6">
    <name type="scientific">Iphiclides podalirius</name>
    <name type="common">scarce swallowtail</name>
    <dbReference type="NCBI Taxonomy" id="110791"/>
    <lineage>
        <taxon>Eukaryota</taxon>
        <taxon>Metazoa</taxon>
        <taxon>Ecdysozoa</taxon>
        <taxon>Arthropoda</taxon>
        <taxon>Hexapoda</taxon>
        <taxon>Insecta</taxon>
        <taxon>Pterygota</taxon>
        <taxon>Neoptera</taxon>
        <taxon>Endopterygota</taxon>
        <taxon>Lepidoptera</taxon>
        <taxon>Glossata</taxon>
        <taxon>Ditrysia</taxon>
        <taxon>Papilionoidea</taxon>
        <taxon>Papilionidae</taxon>
        <taxon>Papilioninae</taxon>
        <taxon>Iphiclides</taxon>
    </lineage>
</organism>
<dbReference type="SMART" id="SM00093">
    <property type="entry name" value="SERPIN"/>
    <property type="match status" value="1"/>
</dbReference>
<dbReference type="InterPro" id="IPR042178">
    <property type="entry name" value="Serpin_sf_1"/>
</dbReference>
<dbReference type="EMBL" id="OW152833">
    <property type="protein sequence ID" value="CAH2054615.1"/>
    <property type="molecule type" value="Genomic_DNA"/>
</dbReference>
<evidence type="ECO:0000256" key="3">
    <source>
        <dbReference type="RuleBase" id="RU000411"/>
    </source>
</evidence>
<dbReference type="Gene3D" id="2.30.39.10">
    <property type="entry name" value="Alpha-1-antitrypsin, domain 1"/>
    <property type="match status" value="1"/>
</dbReference>
<feature type="domain" description="Serpin" evidence="4">
    <location>
        <begin position="125"/>
        <end position="486"/>
    </location>
</feature>
<evidence type="ECO:0000259" key="4">
    <source>
        <dbReference type="SMART" id="SM00093"/>
    </source>
</evidence>
<evidence type="ECO:0000313" key="5">
    <source>
        <dbReference type="EMBL" id="CAH2054615.1"/>
    </source>
</evidence>
<gene>
    <name evidence="5" type="ORF">IPOD504_LOCUS8706</name>
</gene>
<name>A0ABN8IGF3_9NEOP</name>
<dbReference type="PANTHER" id="PTHR11461:SF357">
    <property type="entry name" value="SERINE PROTEASE INHIBITOR 27A"/>
    <property type="match status" value="1"/>
</dbReference>
<dbReference type="InterPro" id="IPR000215">
    <property type="entry name" value="Serpin_fam"/>
</dbReference>
<comment type="similarity">
    <text evidence="3">Belongs to the serpin family.</text>
</comment>
<dbReference type="PANTHER" id="PTHR11461">
    <property type="entry name" value="SERINE PROTEASE INHIBITOR, SERPIN"/>
    <property type="match status" value="1"/>
</dbReference>
<dbReference type="Pfam" id="PF00079">
    <property type="entry name" value="Serpin"/>
    <property type="match status" value="1"/>
</dbReference>
<evidence type="ECO:0000313" key="6">
    <source>
        <dbReference type="Proteomes" id="UP000837857"/>
    </source>
</evidence>
<dbReference type="InterPro" id="IPR023795">
    <property type="entry name" value="Serpin_CS"/>
</dbReference>
<reference evidence="5" key="1">
    <citation type="submission" date="2022-03" db="EMBL/GenBank/DDBJ databases">
        <authorList>
            <person name="Martin H S."/>
        </authorList>
    </citation>
    <scope>NUCLEOTIDE SEQUENCE</scope>
</reference>
<dbReference type="InterPro" id="IPR036186">
    <property type="entry name" value="Serpin_sf"/>
</dbReference>
<proteinExistence type="inferred from homology"/>